<evidence type="ECO:0000259" key="9">
    <source>
        <dbReference type="PROSITE" id="PS50113"/>
    </source>
</evidence>
<evidence type="ECO:0000256" key="7">
    <source>
        <dbReference type="PIRSR" id="PIRSR602401-1"/>
    </source>
</evidence>
<feature type="domain" description="PAS" evidence="8">
    <location>
        <begin position="170"/>
        <end position="240"/>
    </location>
</feature>
<comment type="caution">
    <text evidence="10">The sequence shown here is derived from an EMBL/GenBank/DDBJ whole genome shotgun (WGS) entry which is preliminary data.</text>
</comment>
<dbReference type="GO" id="GO:0016705">
    <property type="term" value="F:oxidoreductase activity, acting on paired donors, with incorporation or reduction of molecular oxygen"/>
    <property type="evidence" value="ECO:0007669"/>
    <property type="project" value="InterPro"/>
</dbReference>
<keyword evidence="4" id="KW-0560">Oxidoreductase</keyword>
<dbReference type="Gene3D" id="1.10.630.10">
    <property type="entry name" value="Cytochrome P450"/>
    <property type="match status" value="1"/>
</dbReference>
<keyword evidence="3 7" id="KW-0479">Metal-binding</keyword>
<dbReference type="AlphaFoldDB" id="A0A8H7QGL7"/>
<evidence type="ECO:0000256" key="4">
    <source>
        <dbReference type="ARBA" id="ARBA00023002"/>
    </source>
</evidence>
<name>A0A8H7QGL7_9FUNG</name>
<dbReference type="InterPro" id="IPR000014">
    <property type="entry name" value="PAS"/>
</dbReference>
<keyword evidence="5 7" id="KW-0408">Iron</keyword>
<keyword evidence="6" id="KW-0503">Monooxygenase</keyword>
<dbReference type="GO" id="GO:0005506">
    <property type="term" value="F:iron ion binding"/>
    <property type="evidence" value="ECO:0007669"/>
    <property type="project" value="InterPro"/>
</dbReference>
<dbReference type="InterPro" id="IPR002401">
    <property type="entry name" value="Cyt_P450_E_grp-I"/>
</dbReference>
<dbReference type="InterPro" id="IPR017972">
    <property type="entry name" value="Cyt_P450_CS"/>
</dbReference>
<protein>
    <recommendedName>
        <fullName evidence="12">Cytochrome P450</fullName>
    </recommendedName>
</protein>
<evidence type="ECO:0000313" key="11">
    <source>
        <dbReference type="Proteomes" id="UP000650833"/>
    </source>
</evidence>
<dbReference type="InterPro" id="IPR036396">
    <property type="entry name" value="Cyt_P450_sf"/>
</dbReference>
<dbReference type="Pfam" id="PF00067">
    <property type="entry name" value="p450"/>
    <property type="match status" value="1"/>
</dbReference>
<dbReference type="InterPro" id="IPR050196">
    <property type="entry name" value="Cytochrome_P450_Monoox"/>
</dbReference>
<dbReference type="PANTHER" id="PTHR24291">
    <property type="entry name" value="CYTOCHROME P450 FAMILY 4"/>
    <property type="match status" value="1"/>
</dbReference>
<keyword evidence="11" id="KW-1185">Reference proteome</keyword>
<comment type="similarity">
    <text evidence="1">Belongs to the cytochrome P450 family.</text>
</comment>
<feature type="domain" description="PAC" evidence="9">
    <location>
        <begin position="40"/>
        <end position="94"/>
    </location>
</feature>
<dbReference type="GO" id="GO:0004497">
    <property type="term" value="F:monooxygenase activity"/>
    <property type="evidence" value="ECO:0007669"/>
    <property type="project" value="UniProtKB-KW"/>
</dbReference>
<organism evidence="10 11">
    <name type="scientific">Mucor plumbeus</name>
    <dbReference type="NCBI Taxonomy" id="97098"/>
    <lineage>
        <taxon>Eukaryota</taxon>
        <taxon>Fungi</taxon>
        <taxon>Fungi incertae sedis</taxon>
        <taxon>Mucoromycota</taxon>
        <taxon>Mucoromycotina</taxon>
        <taxon>Mucoromycetes</taxon>
        <taxon>Mucorales</taxon>
        <taxon>Mucorineae</taxon>
        <taxon>Mucoraceae</taxon>
        <taxon>Mucor</taxon>
    </lineage>
</organism>
<feature type="binding site" description="axial binding residue" evidence="7">
    <location>
        <position position="888"/>
    </location>
    <ligand>
        <name>heme</name>
        <dbReference type="ChEBI" id="CHEBI:30413"/>
    </ligand>
    <ligandPart>
        <name>Fe</name>
        <dbReference type="ChEBI" id="CHEBI:18248"/>
    </ligandPart>
</feature>
<dbReference type="PROSITE" id="PS50112">
    <property type="entry name" value="PAS"/>
    <property type="match status" value="1"/>
</dbReference>
<dbReference type="InterPro" id="IPR000700">
    <property type="entry name" value="PAS-assoc_C"/>
</dbReference>
<evidence type="ECO:0000256" key="3">
    <source>
        <dbReference type="ARBA" id="ARBA00022723"/>
    </source>
</evidence>
<keyword evidence="2 7" id="KW-0349">Heme</keyword>
<sequence>MQPCLIFLQSPDGQVTCGSRRQHTDNQAVYHLKAQLNKGKEHQASIINYRKGGQPFVNLVTVIPILGDNGQVDYFVGLQVDLVEQPNSILEKMKDGTYLINYHQNTNALQPFRLKASSNNDDNSLLPYDFSIDEYFREIPSNPTATDIISLLDATRIDYEDAAFNEQQIEKEWNQLVLDQCCDFIHVLSLKGVFLYVSNSSSSILEYEPSELLKNSLSSICHPSDIVPVMRELKNAASNPDKAISLIYRIRRKKSGYIWIDCRGKLHMDQSKSRKCLVLSGREKPVYQLSRSQILRYSHQQLEEEREYWAKLSLAGLYLHVTSTCIDVVGFTCDSLEQESIYQYVENDSMTEITKALDTVKAGKGIASVSHTILNSKGTYVRVISTFYPGDNSYQPSFVLLQVKLPLPSLPITPNSQIPFSSSTDIATISKDENLFAELEPSRTTNWQYELHQLQQSNKRLRDQLEMYNNPSKQRRKKNTKFDDSGESYWDRSYRLTIPEIDLKESNGIYVRPGRTGWEVHVANAQDAKHILTRTDLFPKVNVRFKTEKSLNTKFIGGPNILFLNGQHWKDQRKVMNPSFHRSMPVKVFGKLMVDMFKTMDGQMDINDIEVTDLMTRWTLDALGKAGFDFDFKALAENDNEWVNIYNKVNQGLQNTLYFVFPILDEKFLWISSKRRQMHKDLDHFIKMIEHVIHARRNEINLGGWHNKNLEENEKDILSLMIESENRGEGILSDEELKSNILLFFFAGHETTSNALSFAIYYLAKYPDIQEKARKEAIDILGADSADILPTLAQTKKMVYINQVMKETLRINGPVVGVVPRLVTEDIVLSGTVIPKGSPITIDIFNIQHSEKVWKNANVFNPDRFTTKDEGGEDLAGWIPFGNGARQCIGMNFSLAEQRVMLSMLLRKFDWKLPQNSMHANQVVPKTAAFIIGPKDLHVEFKKRY</sequence>
<dbReference type="OrthoDB" id="1470350at2759"/>
<dbReference type="InterPro" id="IPR013655">
    <property type="entry name" value="PAS_fold_3"/>
</dbReference>
<dbReference type="PRINTS" id="PR00385">
    <property type="entry name" value="P450"/>
</dbReference>
<dbReference type="PANTHER" id="PTHR24291:SF50">
    <property type="entry name" value="BIFUNCTIONAL ALBAFLAVENONE MONOOXYGENASE_TERPENE SYNTHASE"/>
    <property type="match status" value="1"/>
</dbReference>
<evidence type="ECO:0000256" key="6">
    <source>
        <dbReference type="ARBA" id="ARBA00023033"/>
    </source>
</evidence>
<dbReference type="Gene3D" id="3.30.450.20">
    <property type="entry name" value="PAS domain"/>
    <property type="match status" value="3"/>
</dbReference>
<evidence type="ECO:0000256" key="5">
    <source>
        <dbReference type="ARBA" id="ARBA00023004"/>
    </source>
</evidence>
<dbReference type="InterPro" id="IPR035965">
    <property type="entry name" value="PAS-like_dom_sf"/>
</dbReference>
<evidence type="ECO:0008006" key="12">
    <source>
        <dbReference type="Google" id="ProtNLM"/>
    </source>
</evidence>
<reference evidence="10" key="1">
    <citation type="submission" date="2020-12" db="EMBL/GenBank/DDBJ databases">
        <title>Metabolic potential, ecology and presence of endohyphal bacteria is reflected in genomic diversity of Mucoromycotina.</title>
        <authorList>
            <person name="Muszewska A."/>
            <person name="Okrasinska A."/>
            <person name="Steczkiewicz K."/>
            <person name="Drgas O."/>
            <person name="Orlowska M."/>
            <person name="Perlinska-Lenart U."/>
            <person name="Aleksandrzak-Piekarczyk T."/>
            <person name="Szatraj K."/>
            <person name="Zielenkiewicz U."/>
            <person name="Pilsyk S."/>
            <person name="Malc E."/>
            <person name="Mieczkowski P."/>
            <person name="Kruszewska J.S."/>
            <person name="Biernat P."/>
            <person name="Pawlowska J."/>
        </authorList>
    </citation>
    <scope>NUCLEOTIDE SEQUENCE</scope>
    <source>
        <strain evidence="10">CBS 226.32</strain>
    </source>
</reference>
<dbReference type="PRINTS" id="PR00463">
    <property type="entry name" value="EP450I"/>
</dbReference>
<dbReference type="SUPFAM" id="SSF55785">
    <property type="entry name" value="PYP-like sensor domain (PAS domain)"/>
    <property type="match status" value="2"/>
</dbReference>
<gene>
    <name evidence="10" type="ORF">INT46_002417</name>
</gene>
<dbReference type="PROSITE" id="PS50113">
    <property type="entry name" value="PAC"/>
    <property type="match status" value="1"/>
</dbReference>
<dbReference type="CDD" id="cd00130">
    <property type="entry name" value="PAS"/>
    <property type="match status" value="1"/>
</dbReference>
<dbReference type="EMBL" id="JAEPRC010000844">
    <property type="protein sequence ID" value="KAG2191278.1"/>
    <property type="molecule type" value="Genomic_DNA"/>
</dbReference>
<comment type="cofactor">
    <cofactor evidence="7">
        <name>heme</name>
        <dbReference type="ChEBI" id="CHEBI:30413"/>
    </cofactor>
</comment>
<evidence type="ECO:0000259" key="8">
    <source>
        <dbReference type="PROSITE" id="PS50112"/>
    </source>
</evidence>
<accession>A0A8H7QGL7</accession>
<dbReference type="InterPro" id="IPR001610">
    <property type="entry name" value="PAC"/>
</dbReference>
<dbReference type="PROSITE" id="PS00086">
    <property type="entry name" value="CYTOCHROME_P450"/>
    <property type="match status" value="1"/>
</dbReference>
<dbReference type="SMART" id="SM00086">
    <property type="entry name" value="PAC"/>
    <property type="match status" value="2"/>
</dbReference>
<dbReference type="InterPro" id="IPR001128">
    <property type="entry name" value="Cyt_P450"/>
</dbReference>
<dbReference type="Pfam" id="PF08447">
    <property type="entry name" value="PAS_3"/>
    <property type="match status" value="1"/>
</dbReference>
<evidence type="ECO:0000256" key="1">
    <source>
        <dbReference type="ARBA" id="ARBA00010617"/>
    </source>
</evidence>
<evidence type="ECO:0000313" key="10">
    <source>
        <dbReference type="EMBL" id="KAG2191278.1"/>
    </source>
</evidence>
<dbReference type="Proteomes" id="UP000650833">
    <property type="component" value="Unassembled WGS sequence"/>
</dbReference>
<dbReference type="SMART" id="SM00091">
    <property type="entry name" value="PAS"/>
    <property type="match status" value="2"/>
</dbReference>
<proteinExistence type="inferred from homology"/>
<dbReference type="Pfam" id="PF13426">
    <property type="entry name" value="PAS_9"/>
    <property type="match status" value="1"/>
</dbReference>
<dbReference type="GO" id="GO:0020037">
    <property type="term" value="F:heme binding"/>
    <property type="evidence" value="ECO:0007669"/>
    <property type="project" value="InterPro"/>
</dbReference>
<evidence type="ECO:0000256" key="2">
    <source>
        <dbReference type="ARBA" id="ARBA00022617"/>
    </source>
</evidence>
<dbReference type="SUPFAM" id="SSF48264">
    <property type="entry name" value="Cytochrome P450"/>
    <property type="match status" value="1"/>
</dbReference>